<name>A0A9Q0RAA2_ANAIG</name>
<dbReference type="CDD" id="cd07959">
    <property type="entry name" value="Anticodon_Ia_Leu_AEc"/>
    <property type="match status" value="1"/>
</dbReference>
<dbReference type="NCBIfam" id="TIGR00395">
    <property type="entry name" value="leuS_arch"/>
    <property type="match status" value="1"/>
</dbReference>
<dbReference type="InterPro" id="IPR055416">
    <property type="entry name" value="RBD_LARS1"/>
</dbReference>
<protein>
    <recommendedName>
        <fullName evidence="2">leucine--tRNA ligase</fullName>
        <ecNumber evidence="2">6.1.1.4</ecNumber>
    </recommendedName>
    <alternativeName>
        <fullName evidence="8">Leucyl-tRNA synthetase</fullName>
    </alternativeName>
</protein>
<feature type="region of interest" description="Disordered" evidence="10">
    <location>
        <begin position="107"/>
        <end position="149"/>
    </location>
</feature>
<dbReference type="Pfam" id="PF08264">
    <property type="entry name" value="Anticodon_1"/>
    <property type="match status" value="1"/>
</dbReference>
<keyword evidence="7 9" id="KW-0030">Aminoacyl-tRNA synthetase</keyword>
<evidence type="ECO:0000256" key="5">
    <source>
        <dbReference type="ARBA" id="ARBA00022840"/>
    </source>
</evidence>
<dbReference type="PROSITE" id="PS00178">
    <property type="entry name" value="AA_TRNA_LIGASE_I"/>
    <property type="match status" value="1"/>
</dbReference>
<feature type="region of interest" description="Disordered" evidence="10">
    <location>
        <begin position="912"/>
        <end position="932"/>
    </location>
</feature>
<comment type="similarity">
    <text evidence="1 9">Belongs to the class-I aminoacyl-tRNA synthetase family.</text>
</comment>
<keyword evidence="5 9" id="KW-0067">ATP-binding</keyword>
<reference evidence="14" key="1">
    <citation type="submission" date="2022-10" db="EMBL/GenBank/DDBJ databases">
        <title>Novel sulphate-reducing endosymbionts in the free-living metamonad Anaeramoeba.</title>
        <authorList>
            <person name="Jerlstrom-Hultqvist J."/>
            <person name="Cepicka I."/>
            <person name="Gallot-Lavallee L."/>
            <person name="Salas-Leiva D."/>
            <person name="Curtis B.A."/>
            <person name="Zahonova K."/>
            <person name="Pipaliya S."/>
            <person name="Dacks J."/>
            <person name="Roger A.J."/>
        </authorList>
    </citation>
    <scope>NUCLEOTIDE SEQUENCE</scope>
    <source>
        <strain evidence="14">BMAN</strain>
    </source>
</reference>
<dbReference type="Gene3D" id="1.10.730.10">
    <property type="entry name" value="Isoleucyl-tRNA Synthetase, Domain 1"/>
    <property type="match status" value="1"/>
</dbReference>
<dbReference type="GO" id="GO:0002161">
    <property type="term" value="F:aminoacyl-tRNA deacylase activity"/>
    <property type="evidence" value="ECO:0007669"/>
    <property type="project" value="InterPro"/>
</dbReference>
<dbReference type="GO" id="GO:0004823">
    <property type="term" value="F:leucine-tRNA ligase activity"/>
    <property type="evidence" value="ECO:0007669"/>
    <property type="project" value="UniProtKB-EC"/>
</dbReference>
<evidence type="ECO:0000313" key="15">
    <source>
        <dbReference type="Proteomes" id="UP001149090"/>
    </source>
</evidence>
<dbReference type="Pfam" id="PF24810">
    <property type="entry name" value="RBD_LARS1"/>
    <property type="match status" value="1"/>
</dbReference>
<gene>
    <name evidence="14" type="ORF">M0811_09123</name>
</gene>
<evidence type="ECO:0000256" key="10">
    <source>
        <dbReference type="SAM" id="MobiDB-lite"/>
    </source>
</evidence>
<feature type="domain" description="Leucine--tRNA ligase RagD-binding" evidence="13">
    <location>
        <begin position="946"/>
        <end position="1000"/>
    </location>
</feature>
<dbReference type="InterPro" id="IPR009080">
    <property type="entry name" value="tRNAsynth_Ia_anticodon-bd"/>
</dbReference>
<dbReference type="OrthoDB" id="10249672at2759"/>
<dbReference type="GO" id="GO:0006429">
    <property type="term" value="P:leucyl-tRNA aminoacylation"/>
    <property type="evidence" value="ECO:0007669"/>
    <property type="project" value="InterPro"/>
</dbReference>
<dbReference type="NCBIfam" id="NF008957">
    <property type="entry name" value="PRK12300.1"/>
    <property type="match status" value="1"/>
</dbReference>
<dbReference type="AlphaFoldDB" id="A0A9Q0RAA2"/>
<dbReference type="SUPFAM" id="SSF52374">
    <property type="entry name" value="Nucleotidylyl transferase"/>
    <property type="match status" value="1"/>
</dbReference>
<evidence type="ECO:0000259" key="11">
    <source>
        <dbReference type="Pfam" id="PF00133"/>
    </source>
</evidence>
<sequence>MESEKNFARRDKLIQIEKQIQEEWREKKIYQVDAPNEKRTGDDKYFATFPYPYMNGKLHLGHAFTYSKAEFATRYQRMLGKKILFPLAFHCTGMPIMASAQKLREELEQQKNEKTNQEEPKKEEKKEEPKEVPQQEQTIRHVSAKSKAKSKSLSKQYDIMKELEIPDEEIPKFTDPLYWLKYFPPLAKQDIERMGAAVDWRRSFITTEANPYYDSFIRWQFETLKDLKKISFGKRFTIYSPKDGQPCLDHDRATGEGVLPQEYVLIKLKIQKLPEILSKLNEPDIYLVAATLRPETMYGQTNCWVLPKGEYEVMKAKNGEVYICHEHTSLNLSYQGYSEEQGKPNILAKISGRDLIGLPLSSPLTSYKTIYTLPLLTIKMNKGTGIVTSVPSDAPDDYRALQDLKENQKMRDEYHLSDEMVLPFEIIPIIEIPGFGTVAAKKVCDDMKIKNQFQADKLAKAKEMVYLNGFYNGKMIIGEYAGKPVQEVKNIIKEYMFSTNQALSYSEPENKVISRSGDECVVCYTDQWFIDYGEENWKNQTTQYLEKVNTYHPETRNAFIHTLGWLKQWACSRTFGLGTKIPWDTKWLIESLSDSTIYMAYYTFAHLLQGNLDGSEIGPLQIKPEQLTRKVWDYVLLDKEYPQDCGIEKEKLDLMKKEFNYWYPVDLRVSGKDLVQNHLTFWLYNHVAIFPEDKCPRSVRSNGHLLLNSEKMSKRTGNFITLSQAINKYSADAMRFALADSGDTTEDANFVEKTADSAILKLTRQLDWFEKMLAQIDQLRDGPIESYFDKVFQNQIHETLNSTKESYERMQFRDVIKIGFHELQSFRDSYRLNVGSDLNMHKALVKEFIESQIITLTPITPHFCEHCWKMLGKKDSIFDILWPTVEVDYSVVSGYEYIMKTIDNGKKSLKNYFNPKHKGKKQQQQKNTPISPPKKCILYLQKVRTPWQSKSLEFLRSIYDRSENQFKLDEKQISKTLRENPELKKDFTKVMPFVNYMKDEGIRTKGRLLNEKLPYDEKTMIETCMEILKSGLSLEEIIIKYVDEEKESQFLRIAQSSQVGQPSIRFYD</sequence>
<dbReference type="PANTHER" id="PTHR45794">
    <property type="entry name" value="LEUCYL-TRNA SYNTHETASE"/>
    <property type="match status" value="1"/>
</dbReference>
<keyword evidence="6 9" id="KW-0648">Protein biosynthesis</keyword>
<evidence type="ECO:0000256" key="8">
    <source>
        <dbReference type="ARBA" id="ARBA00030520"/>
    </source>
</evidence>
<feature type="domain" description="Methionyl/Valyl/Leucyl/Isoleucyl-tRNA synthetase anticodon-binding" evidence="12">
    <location>
        <begin position="789"/>
        <end position="904"/>
    </location>
</feature>
<evidence type="ECO:0000256" key="2">
    <source>
        <dbReference type="ARBA" id="ARBA00013164"/>
    </source>
</evidence>
<accession>A0A9Q0RAA2</accession>
<evidence type="ECO:0000259" key="12">
    <source>
        <dbReference type="Pfam" id="PF08264"/>
    </source>
</evidence>
<dbReference type="Proteomes" id="UP001149090">
    <property type="component" value="Unassembled WGS sequence"/>
</dbReference>
<dbReference type="InterPro" id="IPR002300">
    <property type="entry name" value="aa-tRNA-synth_Ia"/>
</dbReference>
<dbReference type="InterPro" id="IPR004493">
    <property type="entry name" value="Leu-tRNA-synth_Ia_arc/euk"/>
</dbReference>
<dbReference type="InterPro" id="IPR001412">
    <property type="entry name" value="aa-tRNA-synth_I_CS"/>
</dbReference>
<dbReference type="SUPFAM" id="SSF47323">
    <property type="entry name" value="Anticodon-binding domain of a subclass of class I aminoacyl-tRNA synthetases"/>
    <property type="match status" value="1"/>
</dbReference>
<proteinExistence type="inferred from homology"/>
<dbReference type="EC" id="6.1.1.4" evidence="2"/>
<feature type="domain" description="Aminoacyl-tRNA synthetase class Ia" evidence="11">
    <location>
        <begin position="186"/>
        <end position="750"/>
    </location>
</feature>
<comment type="caution">
    <text evidence="14">The sequence shown here is derived from an EMBL/GenBank/DDBJ whole genome shotgun (WGS) entry which is preliminary data.</text>
</comment>
<dbReference type="GO" id="GO:0005524">
    <property type="term" value="F:ATP binding"/>
    <property type="evidence" value="ECO:0007669"/>
    <property type="project" value="UniProtKB-KW"/>
</dbReference>
<keyword evidence="15" id="KW-1185">Reference proteome</keyword>
<evidence type="ECO:0000256" key="7">
    <source>
        <dbReference type="ARBA" id="ARBA00023146"/>
    </source>
</evidence>
<evidence type="ECO:0000256" key="9">
    <source>
        <dbReference type="RuleBase" id="RU363035"/>
    </source>
</evidence>
<dbReference type="InterPro" id="IPR014729">
    <property type="entry name" value="Rossmann-like_a/b/a_fold"/>
</dbReference>
<evidence type="ECO:0000256" key="1">
    <source>
        <dbReference type="ARBA" id="ARBA00005594"/>
    </source>
</evidence>
<dbReference type="FunFam" id="3.90.740.10:FF:000001">
    <property type="entry name" value="Leucine--tRNA ligase, cytoplasmic"/>
    <property type="match status" value="1"/>
</dbReference>
<dbReference type="EMBL" id="JAPDFW010000078">
    <property type="protein sequence ID" value="KAJ5072912.1"/>
    <property type="molecule type" value="Genomic_DNA"/>
</dbReference>
<dbReference type="InterPro" id="IPR013155">
    <property type="entry name" value="M/V/L/I-tRNA-synth_anticd-bd"/>
</dbReference>
<evidence type="ECO:0000259" key="13">
    <source>
        <dbReference type="Pfam" id="PF24810"/>
    </source>
</evidence>
<dbReference type="OMA" id="KPTCLME"/>
<dbReference type="PANTHER" id="PTHR45794:SF1">
    <property type="entry name" value="LEUCINE--TRNA LIGASE, CYTOPLASMIC"/>
    <property type="match status" value="1"/>
</dbReference>
<keyword evidence="4 9" id="KW-0547">Nucleotide-binding</keyword>
<keyword evidence="3 9" id="KW-0436">Ligase</keyword>
<feature type="domain" description="Aminoacyl-tRNA synthetase class Ia" evidence="11">
    <location>
        <begin position="19"/>
        <end position="135"/>
    </location>
</feature>
<dbReference type="SUPFAM" id="SSF50677">
    <property type="entry name" value="ValRS/IleRS/LeuRS editing domain"/>
    <property type="match status" value="1"/>
</dbReference>
<dbReference type="Gene3D" id="3.90.740.10">
    <property type="entry name" value="Valyl/Leucyl/Isoleucyl-tRNA synthetase, editing domain"/>
    <property type="match status" value="1"/>
</dbReference>
<dbReference type="Pfam" id="PF00133">
    <property type="entry name" value="tRNA-synt_1"/>
    <property type="match status" value="2"/>
</dbReference>
<organism evidence="14 15">
    <name type="scientific">Anaeramoeba ignava</name>
    <name type="common">Anaerobic marine amoeba</name>
    <dbReference type="NCBI Taxonomy" id="1746090"/>
    <lineage>
        <taxon>Eukaryota</taxon>
        <taxon>Metamonada</taxon>
        <taxon>Anaeramoebidae</taxon>
        <taxon>Anaeramoeba</taxon>
    </lineage>
</organism>
<evidence type="ECO:0000313" key="14">
    <source>
        <dbReference type="EMBL" id="KAJ5072912.1"/>
    </source>
</evidence>
<feature type="compositionally biased region" description="Basic and acidic residues" evidence="10">
    <location>
        <begin position="107"/>
        <end position="133"/>
    </location>
</feature>
<evidence type="ECO:0000256" key="6">
    <source>
        <dbReference type="ARBA" id="ARBA00022917"/>
    </source>
</evidence>
<dbReference type="InterPro" id="IPR009008">
    <property type="entry name" value="Val/Leu/Ile-tRNA-synth_edit"/>
</dbReference>
<dbReference type="Gene3D" id="3.40.50.620">
    <property type="entry name" value="HUPs"/>
    <property type="match status" value="1"/>
</dbReference>
<evidence type="ECO:0000256" key="4">
    <source>
        <dbReference type="ARBA" id="ARBA00022741"/>
    </source>
</evidence>
<evidence type="ECO:0000256" key="3">
    <source>
        <dbReference type="ARBA" id="ARBA00022598"/>
    </source>
</evidence>